<evidence type="ECO:0000256" key="5">
    <source>
        <dbReference type="ARBA" id="ARBA00023186"/>
    </source>
</evidence>
<keyword evidence="12" id="KW-1185">Reference proteome</keyword>
<dbReference type="GO" id="GO:0016887">
    <property type="term" value="F:ATP hydrolysis activity"/>
    <property type="evidence" value="ECO:0000318"/>
    <property type="project" value="GO_Central"/>
</dbReference>
<dbReference type="eggNOG" id="KOG1051">
    <property type="taxonomic scope" value="Eukaryota"/>
</dbReference>
<feature type="region of interest" description="Disordered" evidence="9">
    <location>
        <begin position="860"/>
        <end position="889"/>
    </location>
</feature>
<dbReference type="OMA" id="ERMKAVM"/>
<dbReference type="Pfam" id="PF00004">
    <property type="entry name" value="AAA"/>
    <property type="match status" value="1"/>
</dbReference>
<keyword evidence="2 6" id="KW-0677">Repeat</keyword>
<dbReference type="InterPro" id="IPR004176">
    <property type="entry name" value="Clp_R_N"/>
</dbReference>
<dbReference type="SMART" id="SM00382">
    <property type="entry name" value="AAA"/>
    <property type="match status" value="2"/>
</dbReference>
<evidence type="ECO:0000256" key="7">
    <source>
        <dbReference type="RuleBase" id="RU004432"/>
    </source>
</evidence>
<dbReference type="Pfam" id="PF10431">
    <property type="entry name" value="ClpB_D2-small"/>
    <property type="match status" value="1"/>
</dbReference>
<feature type="coiled-coil region" evidence="8">
    <location>
        <begin position="412"/>
        <end position="492"/>
    </location>
</feature>
<protein>
    <recommendedName>
        <fullName evidence="10">Clp R domain-containing protein</fullName>
    </recommendedName>
</protein>
<dbReference type="KEGG" id="mbr:MONBRDRAFT_11007"/>
<dbReference type="InParanoid" id="A9V7X7"/>
<dbReference type="Pfam" id="PF07724">
    <property type="entry name" value="AAA_2"/>
    <property type="match status" value="1"/>
</dbReference>
<dbReference type="PROSITE" id="PS00871">
    <property type="entry name" value="CLPAB_2"/>
    <property type="match status" value="1"/>
</dbReference>
<dbReference type="CDD" id="cd19499">
    <property type="entry name" value="RecA-like_ClpB_Hsp104-like"/>
    <property type="match status" value="1"/>
</dbReference>
<evidence type="ECO:0000256" key="2">
    <source>
        <dbReference type="ARBA" id="ARBA00022737"/>
    </source>
</evidence>
<gene>
    <name evidence="11" type="ORF">MONBRDRAFT_11007</name>
</gene>
<evidence type="ECO:0000256" key="8">
    <source>
        <dbReference type="SAM" id="Coils"/>
    </source>
</evidence>
<dbReference type="CDD" id="cd00009">
    <property type="entry name" value="AAA"/>
    <property type="match status" value="1"/>
</dbReference>
<dbReference type="PROSITE" id="PS00870">
    <property type="entry name" value="CLPAB_1"/>
    <property type="match status" value="1"/>
</dbReference>
<sequence length="889" mass="99279">MAINPNEFTDKVNKTLFEAQNFAIQEGHSQVEPAHVAVILFEDPEGMAKRVVQRAGAALQPVQAALRSLLQRMPRQEPAPLEASLSSDTRRLLQSAAKLQKKNNEAHLAVDHLLGALVQDKQILAKLAESGLAKNHFEETLKRVKGTTTADSKSAEENYDALSKYGVDLVQQAADGKLDPVLGRDEEIRRVIQILARRIKSNPCLVGPPGVGKSAIVEGLAQRIMLGDVPETLKGKLISLDMGALIAGAKYRGEFEERLKAVLEEIKQSEGRIILFVDEVHNVLGAGKTEGSMDAANLLKPLLARGELRMIGATTEDEYRKYVEKDSAFERRFQVVQVREPSVPDTVSILRGLKERYEAHHGVRIADAALVAAAQLSHRYIQGRFLPDKAIDLIDEACANARVQLDSRPEEIDQLERRRLQLQVEATALEKEKDQASKLRLKDVRKELANIEEQLQPLLMKFEMERGRVDELRDLQEKLDSLRSKAQRAERQGDLATAADLKYYAIPDCERRIQQLTLEDEERSAQRSGMDEQEDAPMLSEEVGPEQITDIIARWTGIPVTKLNQSQRERLLALAERIKSRVIGQDHAVDAVAEAVLRSRAGLSRPSQPTGSFLFLGTTGVGKTELAKALAAELFDDDKHIVRIDMSEYMESHAVSRLIGSPPGYVGYEQGGQLTEAVRRRPYNVVLFDEVEKAHPQVLNVLLQVLDDGVLTDGQGRHVDFTNTVIVLTSNIGAHDLLNADVVNGAIDPETEAKVRRQVQQHFRPEFLNRLDEVVMFKPLGQRDLRKICRNMVDLINQRLVDRDIALLVSDDACDLVLDEAYNPAYGARPVRRYVEKHMVTEISRLVLSGELVNHSTVHIDTTKRPDGGRDLSYQVHHSKRPKISEDSA</sequence>
<evidence type="ECO:0000313" key="11">
    <source>
        <dbReference type="EMBL" id="EDQ86454.1"/>
    </source>
</evidence>
<dbReference type="InterPro" id="IPR019489">
    <property type="entry name" value="Clp_ATPase_C"/>
</dbReference>
<dbReference type="PROSITE" id="PS51903">
    <property type="entry name" value="CLP_R"/>
    <property type="match status" value="1"/>
</dbReference>
<dbReference type="AlphaFoldDB" id="A9V7X7"/>
<keyword evidence="8" id="KW-0175">Coiled coil</keyword>
<feature type="compositionally biased region" description="Basic and acidic residues" evidence="9">
    <location>
        <begin position="861"/>
        <end position="870"/>
    </location>
</feature>
<dbReference type="PANTHER" id="PTHR11638">
    <property type="entry name" value="ATP-DEPENDENT CLP PROTEASE"/>
    <property type="match status" value="1"/>
</dbReference>
<feature type="domain" description="Clp R" evidence="10">
    <location>
        <begin position="5"/>
        <end position="147"/>
    </location>
</feature>
<dbReference type="GO" id="GO:0034605">
    <property type="term" value="P:cellular response to heat"/>
    <property type="evidence" value="ECO:0000318"/>
    <property type="project" value="GO_Central"/>
</dbReference>
<dbReference type="SUPFAM" id="SSF52540">
    <property type="entry name" value="P-loop containing nucleoside triphosphate hydrolases"/>
    <property type="match status" value="2"/>
</dbReference>
<dbReference type="InterPro" id="IPR018368">
    <property type="entry name" value="ClpA/B_CS1"/>
</dbReference>
<dbReference type="InterPro" id="IPR001270">
    <property type="entry name" value="ClpA/B"/>
</dbReference>
<dbReference type="GO" id="GO:0005737">
    <property type="term" value="C:cytoplasm"/>
    <property type="evidence" value="ECO:0000318"/>
    <property type="project" value="GO_Central"/>
</dbReference>
<proteinExistence type="inferred from homology"/>
<dbReference type="FunFam" id="3.40.50.300:FF:000025">
    <property type="entry name" value="ATP-dependent Clp protease subunit"/>
    <property type="match status" value="1"/>
</dbReference>
<dbReference type="FunFam" id="3.40.50.300:FF:000120">
    <property type="entry name" value="ATP-dependent chaperone ClpB"/>
    <property type="match status" value="1"/>
</dbReference>
<dbReference type="EMBL" id="CH991566">
    <property type="protein sequence ID" value="EDQ86454.1"/>
    <property type="molecule type" value="Genomic_DNA"/>
</dbReference>
<evidence type="ECO:0000256" key="4">
    <source>
        <dbReference type="ARBA" id="ARBA00022840"/>
    </source>
</evidence>
<dbReference type="GO" id="GO:0005524">
    <property type="term" value="F:ATP binding"/>
    <property type="evidence" value="ECO:0007669"/>
    <property type="project" value="UniProtKB-KW"/>
</dbReference>
<evidence type="ECO:0000313" key="12">
    <source>
        <dbReference type="Proteomes" id="UP000001357"/>
    </source>
</evidence>
<comment type="similarity">
    <text evidence="1 7">Belongs to the ClpA/ClpB family.</text>
</comment>
<dbReference type="FunFam" id="3.40.50.300:FF:000010">
    <property type="entry name" value="Chaperone clpB 1, putative"/>
    <property type="match status" value="1"/>
</dbReference>
<dbReference type="SUPFAM" id="SSF81923">
    <property type="entry name" value="Double Clp-N motif"/>
    <property type="match status" value="1"/>
</dbReference>
<reference evidence="11 12" key="1">
    <citation type="journal article" date="2008" name="Nature">
        <title>The genome of the choanoflagellate Monosiga brevicollis and the origin of metazoans.</title>
        <authorList>
            <consortium name="JGI Sequencing"/>
            <person name="King N."/>
            <person name="Westbrook M.J."/>
            <person name="Young S.L."/>
            <person name="Kuo A."/>
            <person name="Abedin M."/>
            <person name="Chapman J."/>
            <person name="Fairclough S."/>
            <person name="Hellsten U."/>
            <person name="Isogai Y."/>
            <person name="Letunic I."/>
            <person name="Marr M."/>
            <person name="Pincus D."/>
            <person name="Putnam N."/>
            <person name="Rokas A."/>
            <person name="Wright K.J."/>
            <person name="Zuzow R."/>
            <person name="Dirks W."/>
            <person name="Good M."/>
            <person name="Goodstein D."/>
            <person name="Lemons D."/>
            <person name="Li W."/>
            <person name="Lyons J.B."/>
            <person name="Morris A."/>
            <person name="Nichols S."/>
            <person name="Richter D.J."/>
            <person name="Salamov A."/>
            <person name="Bork P."/>
            <person name="Lim W.A."/>
            <person name="Manning G."/>
            <person name="Miller W.T."/>
            <person name="McGinnis W."/>
            <person name="Shapiro H."/>
            <person name="Tjian R."/>
            <person name="Grigoriev I.V."/>
            <person name="Rokhsar D."/>
        </authorList>
    </citation>
    <scope>NUCLEOTIDE SEQUENCE [LARGE SCALE GENOMIC DNA]</scope>
    <source>
        <strain evidence="12">MX1 / ATCC 50154</strain>
    </source>
</reference>
<dbReference type="Pfam" id="PF02861">
    <property type="entry name" value="Clp_N"/>
    <property type="match status" value="1"/>
</dbReference>
<dbReference type="Proteomes" id="UP000001357">
    <property type="component" value="Unassembled WGS sequence"/>
</dbReference>
<keyword evidence="5 7" id="KW-0143">Chaperone</keyword>
<evidence type="ECO:0000256" key="6">
    <source>
        <dbReference type="PROSITE-ProRule" id="PRU01251"/>
    </source>
</evidence>
<name>A9V7X7_MONBE</name>
<accession>A9V7X7</accession>
<dbReference type="InterPro" id="IPR003593">
    <property type="entry name" value="AAA+_ATPase"/>
</dbReference>
<dbReference type="InterPro" id="IPR003959">
    <property type="entry name" value="ATPase_AAA_core"/>
</dbReference>
<dbReference type="Gene3D" id="3.40.50.300">
    <property type="entry name" value="P-loop containing nucleotide triphosphate hydrolases"/>
    <property type="match status" value="3"/>
</dbReference>
<dbReference type="InterPro" id="IPR036628">
    <property type="entry name" value="Clp_N_dom_sf"/>
</dbReference>
<dbReference type="PANTHER" id="PTHR11638:SF18">
    <property type="entry name" value="HEAT SHOCK PROTEIN 104"/>
    <property type="match status" value="1"/>
</dbReference>
<dbReference type="Gene3D" id="1.10.8.60">
    <property type="match status" value="1"/>
</dbReference>
<feature type="region of interest" description="Disordered" evidence="9">
    <location>
        <begin position="520"/>
        <end position="543"/>
    </location>
</feature>
<dbReference type="InterPro" id="IPR050130">
    <property type="entry name" value="ClpA_ClpB"/>
</dbReference>
<dbReference type="Gene3D" id="1.10.1780.10">
    <property type="entry name" value="Clp, N-terminal domain"/>
    <property type="match status" value="1"/>
</dbReference>
<dbReference type="InterPro" id="IPR041546">
    <property type="entry name" value="ClpA/ClpB_AAA_lid"/>
</dbReference>
<dbReference type="GeneID" id="5894104"/>
<evidence type="ECO:0000256" key="9">
    <source>
        <dbReference type="SAM" id="MobiDB-lite"/>
    </source>
</evidence>
<evidence type="ECO:0000256" key="1">
    <source>
        <dbReference type="ARBA" id="ARBA00008675"/>
    </source>
</evidence>
<dbReference type="STRING" id="81824.A9V7X7"/>
<dbReference type="InterPro" id="IPR027417">
    <property type="entry name" value="P-loop_NTPase"/>
</dbReference>
<dbReference type="RefSeq" id="XP_001748844.1">
    <property type="nucleotide sequence ID" value="XM_001748792.1"/>
</dbReference>
<dbReference type="PRINTS" id="PR00300">
    <property type="entry name" value="CLPPROTEASEA"/>
</dbReference>
<dbReference type="SMART" id="SM01086">
    <property type="entry name" value="ClpB_D2-small"/>
    <property type="match status" value="1"/>
</dbReference>
<keyword evidence="4 7" id="KW-0067">ATP-binding</keyword>
<evidence type="ECO:0000259" key="10">
    <source>
        <dbReference type="PROSITE" id="PS51903"/>
    </source>
</evidence>
<evidence type="ECO:0000256" key="3">
    <source>
        <dbReference type="ARBA" id="ARBA00022741"/>
    </source>
</evidence>
<dbReference type="InterPro" id="IPR028299">
    <property type="entry name" value="ClpA/B_CS2"/>
</dbReference>
<keyword evidence="3 7" id="KW-0547">Nucleotide-binding</keyword>
<organism evidence="11 12">
    <name type="scientific">Monosiga brevicollis</name>
    <name type="common">Choanoflagellate</name>
    <dbReference type="NCBI Taxonomy" id="81824"/>
    <lineage>
        <taxon>Eukaryota</taxon>
        <taxon>Choanoflagellata</taxon>
        <taxon>Craspedida</taxon>
        <taxon>Salpingoecidae</taxon>
        <taxon>Monosiga</taxon>
    </lineage>
</organism>
<dbReference type="Pfam" id="PF17871">
    <property type="entry name" value="AAA_lid_9"/>
    <property type="match status" value="1"/>
</dbReference>